<organism evidence="1 2">
    <name type="scientific">Pseudoalteromonas phenolica</name>
    <dbReference type="NCBI Taxonomy" id="161398"/>
    <lineage>
        <taxon>Bacteria</taxon>
        <taxon>Pseudomonadati</taxon>
        <taxon>Pseudomonadota</taxon>
        <taxon>Gammaproteobacteria</taxon>
        <taxon>Alteromonadales</taxon>
        <taxon>Pseudoalteromonadaceae</taxon>
        <taxon>Pseudoalteromonas</taxon>
    </lineage>
</organism>
<dbReference type="Proteomes" id="UP000291338">
    <property type="component" value="Unassembled WGS sequence"/>
</dbReference>
<proteinExistence type="predicted"/>
<sequence>MTKSNLNLHHFQTSAFRLSEPETFFSLPCVDRIVSVMNTYQLSHKLDGDYISLSLPSSAFAISDFDDNTNKVTRDDLLGLTAAIEANIHRDDACKLVYVESKAGEYFDCYTSTIELNDTDTTKVSCDKSNRLGRH</sequence>
<reference evidence="1 2" key="1">
    <citation type="submission" date="2018-01" db="EMBL/GenBank/DDBJ databases">
        <title>Co-occurrence of chitin degradation, pigmentation and bioactivity in marine Pseudoalteromonas.</title>
        <authorList>
            <person name="Paulsen S."/>
            <person name="Gram L."/>
            <person name="Machado H."/>
        </authorList>
    </citation>
    <scope>NUCLEOTIDE SEQUENCE [LARGE SCALE GENOMIC DNA]</scope>
    <source>
        <strain evidence="1 2">S3898</strain>
    </source>
</reference>
<accession>A0A4Q7II05</accession>
<comment type="caution">
    <text evidence="1">The sequence shown here is derived from an EMBL/GenBank/DDBJ whole genome shotgun (WGS) entry which is preliminary data.</text>
</comment>
<evidence type="ECO:0000313" key="2">
    <source>
        <dbReference type="Proteomes" id="UP000291338"/>
    </source>
</evidence>
<protein>
    <submittedName>
        <fullName evidence="1">Uncharacterized protein</fullName>
    </submittedName>
</protein>
<gene>
    <name evidence="1" type="ORF">C1E23_20680</name>
</gene>
<dbReference type="AlphaFoldDB" id="A0A4Q7II05"/>
<dbReference type="EMBL" id="PPSX01000128">
    <property type="protein sequence ID" value="RZQ51221.1"/>
    <property type="molecule type" value="Genomic_DNA"/>
</dbReference>
<dbReference type="RefSeq" id="WP_130257355.1">
    <property type="nucleotide sequence ID" value="NZ_PPSX01000128.1"/>
</dbReference>
<name>A0A4Q7II05_9GAMM</name>
<evidence type="ECO:0000313" key="1">
    <source>
        <dbReference type="EMBL" id="RZQ51221.1"/>
    </source>
</evidence>